<reference evidence="9 10" key="1">
    <citation type="submission" date="2020-03" db="EMBL/GenBank/DDBJ databases">
        <title>WGS of actinomycetes isolated from Thailand.</title>
        <authorList>
            <person name="Thawai C."/>
        </authorList>
    </citation>
    <scope>NUCLEOTIDE SEQUENCE [LARGE SCALE GENOMIC DNA]</scope>
    <source>
        <strain evidence="9 10">PLAI 1-29</strain>
    </source>
</reference>
<keyword evidence="10" id="KW-1185">Reference proteome</keyword>
<evidence type="ECO:0000256" key="1">
    <source>
        <dbReference type="ARBA" id="ARBA00004651"/>
    </source>
</evidence>
<sequence>MLRYLPFLLILALWIYAFIDCLNTPEDQVRKLPKPVWVLIVTLFGYVLFGSLAWLLAGRPRRTERTGGGGWSPRGPAGGGWVAPDDNPEFLRSLNEGRKGTGRPGEPGGTGGKGTVPEENGQGPEDRENRGNTSEHKKETPESRPERESLEDRAKRDGLENRDGRDNRDHLGRGHRERDRGPEGGAPDETGPGA</sequence>
<comment type="subcellular location">
    <subcellularLocation>
        <location evidence="1">Cell membrane</location>
        <topology evidence="1">Multi-pass membrane protein</topology>
    </subcellularLocation>
</comment>
<comment type="caution">
    <text evidence="9">The sequence shown here is derived from an EMBL/GenBank/DDBJ whole genome shotgun (WGS) entry which is preliminary data.</text>
</comment>
<protein>
    <submittedName>
        <fullName evidence="9">PLDc_N domain-containing protein</fullName>
    </submittedName>
</protein>
<keyword evidence="5 7" id="KW-0472">Membrane</keyword>
<feature type="compositionally biased region" description="Gly residues" evidence="6">
    <location>
        <begin position="66"/>
        <end position="81"/>
    </location>
</feature>
<name>A0ABX1CA26_9ACTN</name>
<evidence type="ECO:0000256" key="4">
    <source>
        <dbReference type="ARBA" id="ARBA00022989"/>
    </source>
</evidence>
<feature type="region of interest" description="Disordered" evidence="6">
    <location>
        <begin position="61"/>
        <end position="194"/>
    </location>
</feature>
<evidence type="ECO:0000259" key="8">
    <source>
        <dbReference type="Pfam" id="PF13396"/>
    </source>
</evidence>
<dbReference type="EMBL" id="JAATEN010000030">
    <property type="protein sequence ID" value="NJQ03769.1"/>
    <property type="molecule type" value="Genomic_DNA"/>
</dbReference>
<dbReference type="Pfam" id="PF13396">
    <property type="entry name" value="PLDc_N"/>
    <property type="match status" value="1"/>
</dbReference>
<evidence type="ECO:0000313" key="10">
    <source>
        <dbReference type="Proteomes" id="UP000695264"/>
    </source>
</evidence>
<keyword evidence="2" id="KW-1003">Cell membrane</keyword>
<dbReference type="InterPro" id="IPR027379">
    <property type="entry name" value="CLS_N"/>
</dbReference>
<keyword evidence="4 7" id="KW-1133">Transmembrane helix</keyword>
<accession>A0ABX1CA26</accession>
<evidence type="ECO:0000256" key="3">
    <source>
        <dbReference type="ARBA" id="ARBA00022692"/>
    </source>
</evidence>
<evidence type="ECO:0000256" key="7">
    <source>
        <dbReference type="SAM" id="Phobius"/>
    </source>
</evidence>
<dbReference type="Proteomes" id="UP000695264">
    <property type="component" value="Unassembled WGS sequence"/>
</dbReference>
<evidence type="ECO:0000256" key="5">
    <source>
        <dbReference type="ARBA" id="ARBA00023136"/>
    </source>
</evidence>
<feature type="compositionally biased region" description="Gly residues" evidence="6">
    <location>
        <begin position="102"/>
        <end position="114"/>
    </location>
</feature>
<evidence type="ECO:0000256" key="2">
    <source>
        <dbReference type="ARBA" id="ARBA00022475"/>
    </source>
</evidence>
<evidence type="ECO:0000313" key="9">
    <source>
        <dbReference type="EMBL" id="NJQ03769.1"/>
    </source>
</evidence>
<feature type="compositionally biased region" description="Basic and acidic residues" evidence="6">
    <location>
        <begin position="124"/>
        <end position="182"/>
    </location>
</feature>
<proteinExistence type="predicted"/>
<keyword evidence="3 7" id="KW-0812">Transmembrane</keyword>
<feature type="domain" description="Cardiolipin synthase N-terminal" evidence="8">
    <location>
        <begin position="12"/>
        <end position="59"/>
    </location>
</feature>
<organism evidence="9 10">
    <name type="scientific">Streptomyces zingiberis</name>
    <dbReference type="NCBI Taxonomy" id="2053010"/>
    <lineage>
        <taxon>Bacteria</taxon>
        <taxon>Bacillati</taxon>
        <taxon>Actinomycetota</taxon>
        <taxon>Actinomycetes</taxon>
        <taxon>Kitasatosporales</taxon>
        <taxon>Streptomycetaceae</taxon>
        <taxon>Streptomyces</taxon>
    </lineage>
</organism>
<evidence type="ECO:0000256" key="6">
    <source>
        <dbReference type="SAM" id="MobiDB-lite"/>
    </source>
</evidence>
<gene>
    <name evidence="9" type="ORF">HCK00_25440</name>
</gene>
<feature type="transmembrane region" description="Helical" evidence="7">
    <location>
        <begin position="37"/>
        <end position="57"/>
    </location>
</feature>